<protein>
    <recommendedName>
        <fullName evidence="3">Copper chaperone PCu(A)C</fullName>
    </recommendedName>
</protein>
<dbReference type="InterPro" id="IPR036182">
    <property type="entry name" value="PCuAC_sf"/>
</dbReference>
<dbReference type="Proteomes" id="UP000215616">
    <property type="component" value="Unassembled WGS sequence"/>
</dbReference>
<organism evidence="1 2">
    <name type="scientific">Caulobacter vibrioides</name>
    <name type="common">Caulobacter crescentus</name>
    <dbReference type="NCBI Taxonomy" id="155892"/>
    <lineage>
        <taxon>Bacteria</taxon>
        <taxon>Pseudomonadati</taxon>
        <taxon>Pseudomonadota</taxon>
        <taxon>Alphaproteobacteria</taxon>
        <taxon>Caulobacterales</taxon>
        <taxon>Caulobacteraceae</taxon>
        <taxon>Caulobacter</taxon>
    </lineage>
</organism>
<dbReference type="PANTHER" id="PTHR36302:SF1">
    <property type="entry name" value="COPPER CHAPERONE PCU(A)C"/>
    <property type="match status" value="1"/>
</dbReference>
<reference evidence="1 2" key="1">
    <citation type="submission" date="2017-03" db="EMBL/GenBank/DDBJ databases">
        <title>Lifting the veil on microbial sulfur biogeochemistry in mining wastewaters.</title>
        <authorList>
            <person name="Kantor R.S."/>
            <person name="Colenbrander Nelson T."/>
            <person name="Marshall S."/>
            <person name="Bennett D."/>
            <person name="Apte S."/>
            <person name="Camacho D."/>
            <person name="Thomas B.C."/>
            <person name="Warren L.A."/>
            <person name="Banfield J.F."/>
        </authorList>
    </citation>
    <scope>NUCLEOTIDE SEQUENCE [LARGE SCALE GENOMIC DNA]</scope>
    <source>
        <strain evidence="1">32-67-7</strain>
    </source>
</reference>
<evidence type="ECO:0000313" key="1">
    <source>
        <dbReference type="EMBL" id="OYX05772.1"/>
    </source>
</evidence>
<gene>
    <name evidence="1" type="ORF">B7Z12_02630</name>
</gene>
<dbReference type="InterPro" id="IPR058248">
    <property type="entry name" value="Lxx211020-like"/>
</dbReference>
<evidence type="ECO:0000313" key="2">
    <source>
        <dbReference type="Proteomes" id="UP000215616"/>
    </source>
</evidence>
<dbReference type="InterPro" id="IPR007410">
    <property type="entry name" value="LpqE-like"/>
</dbReference>
<name>A0A258DEH0_CAUVI</name>
<accession>A0A258DEH0</accession>
<evidence type="ECO:0008006" key="3">
    <source>
        <dbReference type="Google" id="ProtNLM"/>
    </source>
</evidence>
<dbReference type="EMBL" id="NCDQ01000023">
    <property type="protein sequence ID" value="OYX05772.1"/>
    <property type="molecule type" value="Genomic_DNA"/>
</dbReference>
<dbReference type="PANTHER" id="PTHR36302">
    <property type="entry name" value="BLR7088 PROTEIN"/>
    <property type="match status" value="1"/>
</dbReference>
<comment type="caution">
    <text evidence="1">The sequence shown here is derived from an EMBL/GenBank/DDBJ whole genome shotgun (WGS) entry which is preliminary data.</text>
</comment>
<dbReference type="Pfam" id="PF04314">
    <property type="entry name" value="PCuAC"/>
    <property type="match status" value="1"/>
</dbReference>
<dbReference type="AlphaFoldDB" id="A0A258DEH0"/>
<dbReference type="Gene3D" id="2.60.40.1890">
    <property type="entry name" value="PCu(A)C copper chaperone"/>
    <property type="match status" value="1"/>
</dbReference>
<dbReference type="SUPFAM" id="SSF110087">
    <property type="entry name" value="DR1885-like metal-binding protein"/>
    <property type="match status" value="1"/>
</dbReference>
<sequence length="169" mass="18004">MGCVGRLILGVIAAFAALSPSVVLAREPKAELLETAARVSGLDLSRRIVANPGSAGHDVAGYFKVRNAGAEDLLVGMSCHCADRVELHRIDRSGARPTMITDAAWPIPEAGVLEVRPGGALHLMLMNFDPAKSQDGRVTLELTFRDAGKIRADFVLAADSRAAWSKFEP</sequence>
<proteinExistence type="predicted"/>